<name>A0ABN3P2N2_9ACTN</name>
<keyword evidence="3" id="KW-1185">Reference proteome</keyword>
<keyword evidence="1" id="KW-0175">Coiled coil</keyword>
<evidence type="ECO:0000313" key="3">
    <source>
        <dbReference type="Proteomes" id="UP001501095"/>
    </source>
</evidence>
<proteinExistence type="predicted"/>
<evidence type="ECO:0000313" key="2">
    <source>
        <dbReference type="EMBL" id="GAA2555253.1"/>
    </source>
</evidence>
<gene>
    <name evidence="2" type="ORF">GCM10010423_65600</name>
</gene>
<accession>A0ABN3P2N2</accession>
<protein>
    <submittedName>
        <fullName evidence="2">Uncharacterized protein</fullName>
    </submittedName>
</protein>
<organism evidence="2 3">
    <name type="scientific">Streptomyces levis</name>
    <dbReference type="NCBI Taxonomy" id="285566"/>
    <lineage>
        <taxon>Bacteria</taxon>
        <taxon>Bacillati</taxon>
        <taxon>Actinomycetota</taxon>
        <taxon>Actinomycetes</taxon>
        <taxon>Kitasatosporales</taxon>
        <taxon>Streptomycetaceae</taxon>
        <taxon>Streptomyces</taxon>
    </lineage>
</organism>
<feature type="coiled-coil region" evidence="1">
    <location>
        <begin position="6"/>
        <end position="33"/>
    </location>
</feature>
<sequence>MTDAELIFQLEQLLRLREERKELVREEHTTQDRALPMIRKEDPGRDGVEITVDGIRFRAKWQQNEAPEDWDLENLIPYLKKKGIWSRVSTEILDQAKLDAEIRAGNVSLRELRGFKLKGNRPAAFIRFDEIKRRIVIRRKRRR</sequence>
<reference evidence="2 3" key="1">
    <citation type="journal article" date="2019" name="Int. J. Syst. Evol. Microbiol.">
        <title>The Global Catalogue of Microorganisms (GCM) 10K type strain sequencing project: providing services to taxonomists for standard genome sequencing and annotation.</title>
        <authorList>
            <consortium name="The Broad Institute Genomics Platform"/>
            <consortium name="The Broad Institute Genome Sequencing Center for Infectious Disease"/>
            <person name="Wu L."/>
            <person name="Ma J."/>
        </authorList>
    </citation>
    <scope>NUCLEOTIDE SEQUENCE [LARGE SCALE GENOMIC DNA]</scope>
    <source>
        <strain evidence="2 3">JCM 6924</strain>
    </source>
</reference>
<evidence type="ECO:0000256" key="1">
    <source>
        <dbReference type="SAM" id="Coils"/>
    </source>
</evidence>
<dbReference type="Proteomes" id="UP001501095">
    <property type="component" value="Unassembled WGS sequence"/>
</dbReference>
<dbReference type="EMBL" id="BAAATM010000022">
    <property type="protein sequence ID" value="GAA2555253.1"/>
    <property type="molecule type" value="Genomic_DNA"/>
</dbReference>
<dbReference type="RefSeq" id="WP_344543081.1">
    <property type="nucleotide sequence ID" value="NZ_BAAATM010000022.1"/>
</dbReference>
<comment type="caution">
    <text evidence="2">The sequence shown here is derived from an EMBL/GenBank/DDBJ whole genome shotgun (WGS) entry which is preliminary data.</text>
</comment>